<evidence type="ECO:0000256" key="2">
    <source>
        <dbReference type="ARBA" id="ARBA00009370"/>
    </source>
</evidence>
<evidence type="ECO:0000256" key="8">
    <source>
        <dbReference type="RuleBase" id="RU362042"/>
    </source>
</evidence>
<dbReference type="InterPro" id="IPR019756">
    <property type="entry name" value="Pept_S26A_signal_pept_1_Ser-AS"/>
</dbReference>
<dbReference type="RefSeq" id="WP_027313971.1">
    <property type="nucleotide sequence ID" value="NZ_JBHLZN010000001.1"/>
</dbReference>
<dbReference type="PRINTS" id="PR00727">
    <property type="entry name" value="LEADERPTASE"/>
</dbReference>
<keyword evidence="11" id="KW-1185">Reference proteome</keyword>
<dbReference type="EC" id="3.4.21.89" evidence="3 7"/>
<dbReference type="Proteomes" id="UP001589628">
    <property type="component" value="Unassembled WGS sequence"/>
</dbReference>
<keyword evidence="7" id="KW-0472">Membrane</keyword>
<sequence length="268" mass="30614">MDLDFALILTLAVLITGVVWLIDILFFAGKRKARTELAQQQGLTDTQALQKLSADPWPVEYAKSFFPVLAVVFVLRSFVVEPYQIPSGSMLPTLEVGDFILVNKFSYGLRMPVINTKLMNLGEPQRGDVMVFKYPGNPRVNYIKRVVGLPGDHVAYLDKRLYINGQEVPEQFLANIPPVQPSLQLFQEQLGDVSHRIYKAPTRPRVEAEWEVPAGHYFMMGDNRDNSNDSRYWGFVPEEYIVGKAFYVWLHWENFFSIPSLANNGRIL</sequence>
<accession>A0ABV5Z9H2</accession>
<reference evidence="10 11" key="1">
    <citation type="submission" date="2024-09" db="EMBL/GenBank/DDBJ databases">
        <authorList>
            <person name="Sun Q."/>
            <person name="Mori K."/>
        </authorList>
    </citation>
    <scope>NUCLEOTIDE SEQUENCE [LARGE SCALE GENOMIC DNA]</scope>
    <source>
        <strain evidence="10 11">ATCC 51285</strain>
    </source>
</reference>
<evidence type="ECO:0000256" key="4">
    <source>
        <dbReference type="ARBA" id="ARBA00019232"/>
    </source>
</evidence>
<dbReference type="InterPro" id="IPR019758">
    <property type="entry name" value="Pept_S26A_signal_pept_1_CS"/>
</dbReference>
<organism evidence="10 11">
    <name type="scientific">Balneatrix alpica</name>
    <dbReference type="NCBI Taxonomy" id="75684"/>
    <lineage>
        <taxon>Bacteria</taxon>
        <taxon>Pseudomonadati</taxon>
        <taxon>Pseudomonadota</taxon>
        <taxon>Gammaproteobacteria</taxon>
        <taxon>Oceanospirillales</taxon>
        <taxon>Balneatrichaceae</taxon>
        <taxon>Balneatrix</taxon>
    </lineage>
</organism>
<evidence type="ECO:0000313" key="11">
    <source>
        <dbReference type="Proteomes" id="UP001589628"/>
    </source>
</evidence>
<proteinExistence type="inferred from homology"/>
<dbReference type="NCBIfam" id="TIGR02227">
    <property type="entry name" value="sigpep_I_bact"/>
    <property type="match status" value="1"/>
</dbReference>
<evidence type="ECO:0000256" key="3">
    <source>
        <dbReference type="ARBA" id="ARBA00013208"/>
    </source>
</evidence>
<keyword evidence="7" id="KW-1133">Transmembrane helix</keyword>
<dbReference type="PANTHER" id="PTHR43390">
    <property type="entry name" value="SIGNAL PEPTIDASE I"/>
    <property type="match status" value="1"/>
</dbReference>
<protein>
    <recommendedName>
        <fullName evidence="4 7">Signal peptidase I</fullName>
        <ecNumber evidence="3 7">3.4.21.89</ecNumber>
    </recommendedName>
</protein>
<evidence type="ECO:0000256" key="7">
    <source>
        <dbReference type="RuleBase" id="RU003993"/>
    </source>
</evidence>
<keyword evidence="6 7" id="KW-0378">Hydrolase</keyword>
<dbReference type="Gene3D" id="2.10.109.10">
    <property type="entry name" value="Umud Fragment, subunit A"/>
    <property type="match status" value="1"/>
</dbReference>
<gene>
    <name evidence="10" type="primary">lepB</name>
    <name evidence="10" type="ORF">ACFFLH_05855</name>
</gene>
<dbReference type="SUPFAM" id="SSF51306">
    <property type="entry name" value="LexA/Signal peptidase"/>
    <property type="match status" value="1"/>
</dbReference>
<dbReference type="InterPro" id="IPR036286">
    <property type="entry name" value="LexA/Signal_pep-like_sf"/>
</dbReference>
<name>A0ABV5Z9H2_9GAMM</name>
<dbReference type="InterPro" id="IPR019757">
    <property type="entry name" value="Pept_S26A_signal_pept_1_Lys-AS"/>
</dbReference>
<comment type="subcellular location">
    <subcellularLocation>
        <location evidence="8">Membrane</location>
        <topology evidence="8">Multi-pass membrane protein</topology>
    </subcellularLocation>
</comment>
<comment type="catalytic activity">
    <reaction evidence="1 7">
        <text>Cleavage of hydrophobic, N-terminal signal or leader sequences from secreted and periplasmic proteins.</text>
        <dbReference type="EC" id="3.4.21.89"/>
    </reaction>
</comment>
<keyword evidence="5 7" id="KW-0645">Protease</keyword>
<evidence type="ECO:0000256" key="6">
    <source>
        <dbReference type="ARBA" id="ARBA00022801"/>
    </source>
</evidence>
<comment type="caution">
    <text evidence="8">Lacks conserved residue(s) required for the propagation of feature annotation.</text>
</comment>
<evidence type="ECO:0000259" key="9">
    <source>
        <dbReference type="Pfam" id="PF10502"/>
    </source>
</evidence>
<comment type="similarity">
    <text evidence="2 8">Belongs to the peptidase S26 family.</text>
</comment>
<keyword evidence="7" id="KW-0812">Transmembrane</keyword>
<evidence type="ECO:0000313" key="10">
    <source>
        <dbReference type="EMBL" id="MFB9885927.1"/>
    </source>
</evidence>
<evidence type="ECO:0000256" key="5">
    <source>
        <dbReference type="ARBA" id="ARBA00022670"/>
    </source>
</evidence>
<dbReference type="CDD" id="cd06530">
    <property type="entry name" value="S26_SPase_I"/>
    <property type="match status" value="1"/>
</dbReference>
<dbReference type="PROSITE" id="PS00761">
    <property type="entry name" value="SPASE_I_3"/>
    <property type="match status" value="1"/>
</dbReference>
<evidence type="ECO:0000256" key="1">
    <source>
        <dbReference type="ARBA" id="ARBA00000677"/>
    </source>
</evidence>
<dbReference type="InterPro" id="IPR000223">
    <property type="entry name" value="Pept_S26A_signal_pept_1"/>
</dbReference>
<dbReference type="PROSITE" id="PS00501">
    <property type="entry name" value="SPASE_I_1"/>
    <property type="match status" value="1"/>
</dbReference>
<dbReference type="EMBL" id="JBHLZN010000001">
    <property type="protein sequence ID" value="MFB9885927.1"/>
    <property type="molecule type" value="Genomic_DNA"/>
</dbReference>
<dbReference type="GO" id="GO:0009003">
    <property type="term" value="F:signal peptidase activity"/>
    <property type="evidence" value="ECO:0007669"/>
    <property type="project" value="UniProtKB-EC"/>
</dbReference>
<comment type="caution">
    <text evidence="10">The sequence shown here is derived from an EMBL/GenBank/DDBJ whole genome shotgun (WGS) entry which is preliminary data.</text>
</comment>
<dbReference type="PROSITE" id="PS00760">
    <property type="entry name" value="SPASE_I_2"/>
    <property type="match status" value="1"/>
</dbReference>
<dbReference type="InterPro" id="IPR019533">
    <property type="entry name" value="Peptidase_S26"/>
</dbReference>
<dbReference type="PANTHER" id="PTHR43390:SF1">
    <property type="entry name" value="CHLOROPLAST PROCESSING PEPTIDASE"/>
    <property type="match status" value="1"/>
</dbReference>
<feature type="domain" description="Peptidase S26" evidence="9">
    <location>
        <begin position="60"/>
        <end position="249"/>
    </location>
</feature>
<dbReference type="Pfam" id="PF10502">
    <property type="entry name" value="Peptidase_S26"/>
    <property type="match status" value="1"/>
</dbReference>
<feature type="transmembrane region" description="Helical" evidence="7">
    <location>
        <begin position="6"/>
        <end position="28"/>
    </location>
</feature>